<comment type="caution">
    <text evidence="1">The sequence shown here is derived from an EMBL/GenBank/DDBJ whole genome shotgun (WGS) entry which is preliminary data.</text>
</comment>
<protein>
    <recommendedName>
        <fullName evidence="3">RNA-binding protein</fullName>
    </recommendedName>
</protein>
<evidence type="ECO:0000313" key="2">
    <source>
        <dbReference type="Proteomes" id="UP000051035"/>
    </source>
</evidence>
<organism evidence="1 2">
    <name type="scientific">candidate division TA06 bacterium SM1_40</name>
    <dbReference type="NCBI Taxonomy" id="1703773"/>
    <lineage>
        <taxon>Bacteria</taxon>
        <taxon>Bacteria division TA06</taxon>
    </lineage>
</organism>
<dbReference type="PANTHER" id="PTHR34547">
    <property type="entry name" value="YACP-LIKE NYN DOMAIN PROTEIN"/>
    <property type="match status" value="1"/>
</dbReference>
<evidence type="ECO:0000313" key="1">
    <source>
        <dbReference type="EMBL" id="KPL10197.1"/>
    </source>
</evidence>
<dbReference type="Proteomes" id="UP000051035">
    <property type="component" value="Unassembled WGS sequence"/>
</dbReference>
<sequence length="193" mass="22059">MARGNQGRIGVLMSTHVVIDGYNLIFSDPAFAEIAERNLQQARDELVRLLSAYRTRSGSDITVVFDGAREALPQERMERHSGITVVFSGAGEKADSVVGEITERLVNEHSAESVVVVSSDREVSQRTRRRGAEVRGSREFANRVRARVLRKGRKRKRDDIERRRERPLSPREVEEWERLFQKRKDRGSGDVEE</sequence>
<gene>
    <name evidence="1" type="ORF">AMJ71_04060</name>
</gene>
<evidence type="ECO:0008006" key="3">
    <source>
        <dbReference type="Google" id="ProtNLM"/>
    </source>
</evidence>
<dbReference type="PANTHER" id="PTHR34547:SF1">
    <property type="entry name" value="YACP-LIKE NYN DOMAIN PROTEIN"/>
    <property type="match status" value="1"/>
</dbReference>
<dbReference type="InterPro" id="IPR010298">
    <property type="entry name" value="YacP-like"/>
</dbReference>
<accession>A0A0S8JN36</accession>
<dbReference type="Pfam" id="PF05991">
    <property type="entry name" value="NYN_YacP"/>
    <property type="match status" value="1"/>
</dbReference>
<dbReference type="EMBL" id="LJVA01000033">
    <property type="protein sequence ID" value="KPL10197.1"/>
    <property type="molecule type" value="Genomic_DNA"/>
</dbReference>
<reference evidence="1 2" key="1">
    <citation type="journal article" date="2015" name="Microbiome">
        <title>Genomic resolution of linkages in carbon, nitrogen, and sulfur cycling among widespread estuary sediment bacteria.</title>
        <authorList>
            <person name="Baker B.J."/>
            <person name="Lazar C.S."/>
            <person name="Teske A.P."/>
            <person name="Dick G.J."/>
        </authorList>
    </citation>
    <scope>NUCLEOTIDE SEQUENCE [LARGE SCALE GENOMIC DNA]</scope>
    <source>
        <strain evidence="1">SM1_40</strain>
    </source>
</reference>
<name>A0A0S8JN36_UNCT6</name>
<proteinExistence type="predicted"/>
<dbReference type="AlphaFoldDB" id="A0A0S8JN36"/>